<dbReference type="EC" id="6.5.1.2" evidence="2"/>
<proteinExistence type="predicted"/>
<organism evidence="2 3">
    <name type="scientific">Chromobacterium violaceum</name>
    <dbReference type="NCBI Taxonomy" id="536"/>
    <lineage>
        <taxon>Bacteria</taxon>
        <taxon>Pseudomonadati</taxon>
        <taxon>Pseudomonadota</taxon>
        <taxon>Betaproteobacteria</taxon>
        <taxon>Neisseriales</taxon>
        <taxon>Chromobacteriaceae</taxon>
        <taxon>Chromobacterium</taxon>
    </lineage>
</organism>
<dbReference type="CDD" id="cd17748">
    <property type="entry name" value="BRCT_DNA_ligase_like"/>
    <property type="match status" value="1"/>
</dbReference>
<accession>A0A447TJY5</accession>
<evidence type="ECO:0000313" key="2">
    <source>
        <dbReference type="EMBL" id="VEB45172.1"/>
    </source>
</evidence>
<dbReference type="GO" id="GO:0003911">
    <property type="term" value="F:DNA ligase (NAD+) activity"/>
    <property type="evidence" value="ECO:0007669"/>
    <property type="project" value="UniProtKB-EC"/>
</dbReference>
<dbReference type="PROSITE" id="PS50172">
    <property type="entry name" value="BRCT"/>
    <property type="match status" value="1"/>
</dbReference>
<sequence length="69" mass="6906">MLTGTLPTLSRDQAKALIEAAGGKVSGSVSKKTHYVVAGEEAGSKLAKAQELGVAILDEAGLQALLAGN</sequence>
<dbReference type="AlphaFoldDB" id="A0A447TJY5"/>
<protein>
    <submittedName>
        <fullName evidence="2">DNA ligase</fullName>
        <ecNumber evidence="2">6.5.1.2</ecNumber>
    </submittedName>
</protein>
<dbReference type="Gene3D" id="3.40.50.10190">
    <property type="entry name" value="BRCT domain"/>
    <property type="match status" value="1"/>
</dbReference>
<dbReference type="SUPFAM" id="SSF52113">
    <property type="entry name" value="BRCT domain"/>
    <property type="match status" value="1"/>
</dbReference>
<evidence type="ECO:0000313" key="3">
    <source>
        <dbReference type="Proteomes" id="UP000275777"/>
    </source>
</evidence>
<reference evidence="2 3" key="1">
    <citation type="submission" date="2018-12" db="EMBL/GenBank/DDBJ databases">
        <authorList>
            <consortium name="Pathogen Informatics"/>
        </authorList>
    </citation>
    <scope>NUCLEOTIDE SEQUENCE [LARGE SCALE GENOMIC DNA]</scope>
    <source>
        <strain evidence="2 3">NCTC9695</strain>
    </source>
</reference>
<dbReference type="SMART" id="SM00292">
    <property type="entry name" value="BRCT"/>
    <property type="match status" value="1"/>
</dbReference>
<dbReference type="InterPro" id="IPR001357">
    <property type="entry name" value="BRCT_dom"/>
</dbReference>
<feature type="domain" description="BRCT" evidence="1">
    <location>
        <begin position="1"/>
        <end position="69"/>
    </location>
</feature>
<dbReference type="InterPro" id="IPR036420">
    <property type="entry name" value="BRCT_dom_sf"/>
</dbReference>
<dbReference type="Proteomes" id="UP000275777">
    <property type="component" value="Chromosome"/>
</dbReference>
<evidence type="ECO:0000259" key="1">
    <source>
        <dbReference type="PROSITE" id="PS50172"/>
    </source>
</evidence>
<gene>
    <name evidence="2" type="primary">ligA_1</name>
    <name evidence="2" type="ORF">NCTC9695_05677</name>
</gene>
<keyword evidence="2" id="KW-0436">Ligase</keyword>
<dbReference type="Pfam" id="PF00533">
    <property type="entry name" value="BRCT"/>
    <property type="match status" value="1"/>
</dbReference>
<name>A0A447TJY5_CHRVL</name>
<dbReference type="EMBL" id="LR134182">
    <property type="protein sequence ID" value="VEB45172.1"/>
    <property type="molecule type" value="Genomic_DNA"/>
</dbReference>